<evidence type="ECO:0000313" key="4">
    <source>
        <dbReference type="Proteomes" id="UP001499947"/>
    </source>
</evidence>
<evidence type="ECO:0000256" key="1">
    <source>
        <dbReference type="SAM" id="MobiDB-lite"/>
    </source>
</evidence>
<dbReference type="InterPro" id="IPR024983">
    <property type="entry name" value="CHAT_dom"/>
</dbReference>
<accession>A0ABN2I9D1</accession>
<dbReference type="EMBL" id="BAAALR010000053">
    <property type="protein sequence ID" value="GAA1700764.1"/>
    <property type="molecule type" value="Genomic_DNA"/>
</dbReference>
<keyword evidence="4" id="KW-1185">Reference proteome</keyword>
<comment type="caution">
    <text evidence="3">The sequence shown here is derived from an EMBL/GenBank/DDBJ whole genome shotgun (WGS) entry which is preliminary data.</text>
</comment>
<proteinExistence type="predicted"/>
<feature type="region of interest" description="Disordered" evidence="1">
    <location>
        <begin position="140"/>
        <end position="164"/>
    </location>
</feature>
<evidence type="ECO:0000259" key="2">
    <source>
        <dbReference type="Pfam" id="PF12770"/>
    </source>
</evidence>
<feature type="domain" description="CHAT" evidence="2">
    <location>
        <begin position="990"/>
        <end position="1301"/>
    </location>
</feature>
<feature type="compositionally biased region" description="Pro residues" evidence="1">
    <location>
        <begin position="823"/>
        <end position="842"/>
    </location>
</feature>
<evidence type="ECO:0000313" key="3">
    <source>
        <dbReference type="EMBL" id="GAA1700764.1"/>
    </source>
</evidence>
<feature type="region of interest" description="Disordered" evidence="1">
    <location>
        <begin position="206"/>
        <end position="267"/>
    </location>
</feature>
<feature type="compositionally biased region" description="Acidic residues" evidence="1">
    <location>
        <begin position="235"/>
        <end position="255"/>
    </location>
</feature>
<organism evidence="3 4">
    <name type="scientific">Streptomyces yatensis</name>
    <dbReference type="NCBI Taxonomy" id="155177"/>
    <lineage>
        <taxon>Bacteria</taxon>
        <taxon>Bacillati</taxon>
        <taxon>Actinomycetota</taxon>
        <taxon>Actinomycetes</taxon>
        <taxon>Kitasatosporales</taxon>
        <taxon>Streptomycetaceae</taxon>
        <taxon>Streptomyces</taxon>
        <taxon>Streptomyces violaceusniger group</taxon>
    </lineage>
</organism>
<feature type="compositionally biased region" description="Basic and acidic residues" evidence="1">
    <location>
        <begin position="256"/>
        <end position="267"/>
    </location>
</feature>
<protein>
    <recommendedName>
        <fullName evidence="2">CHAT domain-containing protein</fullName>
    </recommendedName>
</protein>
<name>A0ABN2I9D1_9ACTN</name>
<feature type="compositionally biased region" description="Basic and acidic residues" evidence="1">
    <location>
        <begin position="140"/>
        <end position="149"/>
    </location>
</feature>
<dbReference type="RefSeq" id="WP_211126928.1">
    <property type="nucleotide sequence ID" value="NZ_BAAALR010000053.1"/>
</dbReference>
<sequence length="1308" mass="139045">MEDEQRRDGGGQERAQALRAWAAIAARQARDVVTGAGDDPGRTVALAHAIEHVAAVERLLPADDPLRNGFVPLLGVLMGVRILSREAGDQSDAARRERAYGLRHLRWADRTRPLTDPLAANARKVLLQLLVPAQYGRAVRAEHQGRRQEPPPGTSGPRLLTASPGDDLVEAREVIERLAGGPDDPKLRRLLGLLMAEIELTLSSAPGFSAPSGESSPAAAGQPEPTGTAPLAEIAEAEGSGEAEEGSEEAEESGEAEGRGEAGERADDPLADAVQSVLRWASDDLARFTELLVWLFRTADRVTVSPEEADGELAALGLDRPAFAPLRELLTGLRSGEGDPRELAPRVRHGADVARRALRELPEHTPERARIAKLHAVLLVHANLLVPGTMDFDEVDEAMSEPGPDPDDRPGGPGYFGLEQQVTALVDGVRVSQTGDLAHLETSAARLREMMATSPGDGERATAARRTLATGLAGLVHEAATLGGSLRTADAARAMGRELRAAGEGDDSLTLTNKLTLVVFAAQNDLALARRGGDPTVLPRLIEELTGLYATLPPDQENRFTLASTLAEVHQEQAARSQDPEEFRAAAWYLREVVGTDSRRIAPMLRPYFPALRASSLIRLIMIEPSRDAADEAIAEVHRILEGPQPTPREELRLRYQLGRALLHAARHLDDPDLLDACITELSQVRAMFARGNGLPHSADALTQLSEAHWLRRERGGPRATEDREAALATRSEALVRLSADVLLQLGSEHGLSVARFGSAQALWLAYWTTVCDRPADAVDALERGRALVLRAAAASRGIPELLEARGHPELARQWRAEVAADPPQPDSADPPQPDSADPPQPDSADPLQPGTPATPSGQSTEPQIPGTLRRRALEALAAGSGADAWKLLGPPDLPSLTAGLTAAGADALVYLVPGQRPGMPGIALILRPGTGDAQPTVLKLPLLTPGSPPLERYLDATARRSRASADAPADAGPQVERDERWEAALCDLCDWAWPAAMGPVLAAVGPLHRPPRIVLVPCGPLGAVAWHAARTPYGTAGREHRYACEDAVLSYAPSGAEFLRAATRDRLPTTAGQVLVADPELSLVWAEIEAEALRAACYPDGLRYGEFPTATAGDAPGTPEDILAVLPGGGSPVAVLHISCHALAGPDPTRSALWLAAPPAGPDDAGRLTVARILDGAATGQPDVAGPLVVLSACETDLSTRDHDEALTLSTALIARGAADVIGSRWAVHDATTALMMAVFHDFVTGQGLAPVDALRAAQLWMLDPRREPPPTLHAELCDEAVRTDLDRIHLWAAFTHQGNPVVRRAG</sequence>
<feature type="compositionally biased region" description="Polar residues" evidence="1">
    <location>
        <begin position="852"/>
        <end position="863"/>
    </location>
</feature>
<gene>
    <name evidence="3" type="ORF">GCM10009680_46950</name>
</gene>
<dbReference type="Pfam" id="PF12770">
    <property type="entry name" value="CHAT"/>
    <property type="match status" value="1"/>
</dbReference>
<feature type="region of interest" description="Disordered" evidence="1">
    <location>
        <begin position="819"/>
        <end position="865"/>
    </location>
</feature>
<feature type="compositionally biased region" description="Low complexity" evidence="1">
    <location>
        <begin position="206"/>
        <end position="221"/>
    </location>
</feature>
<reference evidence="3 4" key="1">
    <citation type="journal article" date="2019" name="Int. J. Syst. Evol. Microbiol.">
        <title>The Global Catalogue of Microorganisms (GCM) 10K type strain sequencing project: providing services to taxonomists for standard genome sequencing and annotation.</title>
        <authorList>
            <consortium name="The Broad Institute Genomics Platform"/>
            <consortium name="The Broad Institute Genome Sequencing Center for Infectious Disease"/>
            <person name="Wu L."/>
            <person name="Ma J."/>
        </authorList>
    </citation>
    <scope>NUCLEOTIDE SEQUENCE [LARGE SCALE GENOMIC DNA]</scope>
    <source>
        <strain evidence="3 4">JCM 13244</strain>
    </source>
</reference>
<dbReference type="Proteomes" id="UP001499947">
    <property type="component" value="Unassembled WGS sequence"/>
</dbReference>